<accession>A0ABT0X3F2</accession>
<keyword evidence="3" id="KW-1185">Reference proteome</keyword>
<feature type="domain" description="Roadblock/LAMTOR2" evidence="1">
    <location>
        <begin position="19"/>
        <end position="121"/>
    </location>
</feature>
<dbReference type="SUPFAM" id="SSF103196">
    <property type="entry name" value="Roadblock/LC7 domain"/>
    <property type="match status" value="1"/>
</dbReference>
<dbReference type="InterPro" id="IPR053141">
    <property type="entry name" value="Mycobact_SerProt_Inhib_Rv3364c"/>
</dbReference>
<evidence type="ECO:0000313" key="2">
    <source>
        <dbReference type="EMBL" id="MCM2576349.1"/>
    </source>
</evidence>
<dbReference type="PANTHER" id="PTHR36222">
    <property type="entry name" value="SERINE PROTEASE INHIBITOR RV3364C"/>
    <property type="match status" value="1"/>
</dbReference>
<dbReference type="SMART" id="SM00960">
    <property type="entry name" value="Robl_LC7"/>
    <property type="match status" value="1"/>
</dbReference>
<proteinExistence type="predicted"/>
<protein>
    <submittedName>
        <fullName evidence="2">Roadblock/LC7 domain-containing protein</fullName>
    </submittedName>
</protein>
<comment type="caution">
    <text evidence="2">The sequence shown here is derived from an EMBL/GenBank/DDBJ whole genome shotgun (WGS) entry which is preliminary data.</text>
</comment>
<reference evidence="2" key="1">
    <citation type="journal article" date="2023" name="Int. J. Syst. Evol. Microbiol.">
        <title>Streptomyces meridianus sp. nov. isolated from brackish water of the Tagus estuary in Alcochete, Portugal.</title>
        <authorList>
            <person name="Santos J.D.N."/>
            <person name="Klimek D."/>
            <person name="Calusinska M."/>
            <person name="Lobo Da Cunha A."/>
            <person name="Catita J."/>
            <person name="Goncalves H."/>
            <person name="Gonzalez I."/>
            <person name="Reyes F."/>
            <person name="Lage O.M."/>
        </authorList>
    </citation>
    <scope>NUCLEOTIDE SEQUENCE</scope>
    <source>
        <strain evidence="2">MTZ3.1</strain>
    </source>
</reference>
<dbReference type="Gene3D" id="3.30.450.30">
    <property type="entry name" value="Dynein light chain 2a, cytoplasmic"/>
    <property type="match status" value="1"/>
</dbReference>
<sequence>MNHTLLSTPSARPAGSGLAWLLEDFVNRVPGAEGALLASRDGLKMAVHNLTETEADRMSAVMSGLFSLARGVGNIKGDNDGLVQQIVIEHDAHRLFVMSAGSVPSDGTTPAAIGELLGVLSSPEADPGVVGYGMAQLVNSVNEHLQTPVRRSTGDGQ</sequence>
<evidence type="ECO:0000259" key="1">
    <source>
        <dbReference type="SMART" id="SM00960"/>
    </source>
</evidence>
<dbReference type="Pfam" id="PF03259">
    <property type="entry name" value="Robl_LC7"/>
    <property type="match status" value="1"/>
</dbReference>
<organism evidence="2 3">
    <name type="scientific">Streptomyces meridianus</name>
    <dbReference type="NCBI Taxonomy" id="2938945"/>
    <lineage>
        <taxon>Bacteria</taxon>
        <taxon>Bacillati</taxon>
        <taxon>Actinomycetota</taxon>
        <taxon>Actinomycetes</taxon>
        <taxon>Kitasatosporales</taxon>
        <taxon>Streptomycetaceae</taxon>
        <taxon>Streptomyces</taxon>
    </lineage>
</organism>
<dbReference type="InterPro" id="IPR004942">
    <property type="entry name" value="Roadblock/LAMTOR2_dom"/>
</dbReference>
<name>A0ABT0X3F2_9ACTN</name>
<evidence type="ECO:0000313" key="3">
    <source>
        <dbReference type="Proteomes" id="UP001167160"/>
    </source>
</evidence>
<dbReference type="EMBL" id="JAMQGM010000007">
    <property type="protein sequence ID" value="MCM2576349.1"/>
    <property type="molecule type" value="Genomic_DNA"/>
</dbReference>
<dbReference type="RefSeq" id="WP_251409110.1">
    <property type="nucleotide sequence ID" value="NZ_JAMQGM010000007.1"/>
</dbReference>
<dbReference type="Proteomes" id="UP001167160">
    <property type="component" value="Unassembled WGS sequence"/>
</dbReference>
<gene>
    <name evidence="2" type="ORF">M1E25_03085</name>
</gene>
<dbReference type="PANTHER" id="PTHR36222:SF1">
    <property type="entry name" value="SERINE PROTEASE INHIBITOR RV3364C"/>
    <property type="match status" value="1"/>
</dbReference>